<dbReference type="RefSeq" id="WP_395417794.1">
    <property type="nucleotide sequence ID" value="NZ_JBIPKE010000017.1"/>
</dbReference>
<comment type="caution">
    <text evidence="3">The sequence shown here is derived from an EMBL/GenBank/DDBJ whole genome shotgun (WGS) entry which is preliminary data.</text>
</comment>
<proteinExistence type="predicted"/>
<keyword evidence="1" id="KW-0732">Signal</keyword>
<dbReference type="Pfam" id="PF11827">
    <property type="entry name" value="DUF3347"/>
    <property type="match status" value="1"/>
</dbReference>
<protein>
    <submittedName>
        <fullName evidence="3">DUF3347 domain-containing protein</fullName>
    </submittedName>
</protein>
<feature type="chain" id="PRO_5047345826" evidence="1">
    <location>
        <begin position="19"/>
        <end position="160"/>
    </location>
</feature>
<dbReference type="PROSITE" id="PS51257">
    <property type="entry name" value="PROKAR_LIPOPROTEIN"/>
    <property type="match status" value="1"/>
</dbReference>
<reference evidence="3 4" key="1">
    <citation type="journal article" date="2013" name="Int. J. Syst. Evol. Microbiol.">
        <title>Marinoscillum luteum sp. nov., isolated from marine sediment.</title>
        <authorList>
            <person name="Cha I.T."/>
            <person name="Park S.J."/>
            <person name="Kim S.J."/>
            <person name="Kim J.G."/>
            <person name="Jung M.Y."/>
            <person name="Shin K.S."/>
            <person name="Kwon K.K."/>
            <person name="Yang S.H."/>
            <person name="Seo Y.S."/>
            <person name="Rhee S.K."/>
        </authorList>
    </citation>
    <scope>NUCLEOTIDE SEQUENCE [LARGE SCALE GENOMIC DNA]</scope>
    <source>
        <strain evidence="3 4">KCTC 23939</strain>
    </source>
</reference>
<dbReference type="EMBL" id="JBIPKE010000017">
    <property type="protein sequence ID" value="MFH6984452.1"/>
    <property type="molecule type" value="Genomic_DNA"/>
</dbReference>
<sequence length="160" mass="17279">MKTMMTTLLLSAFLLACASPKNNEADRAVTASEQTQPDLISDYVALKDALVQSNADLAKAAAKTLSVSLKDQKMNSEIIDMTNQIAASGDLSAQRKAFKEVTSKLIAELKAKGTSQGIFVQFCPMAFGGEGGSWLSLSEEIRNPYYGDMMLKCGRVTEKL</sequence>
<evidence type="ECO:0000256" key="1">
    <source>
        <dbReference type="SAM" id="SignalP"/>
    </source>
</evidence>
<dbReference type="Proteomes" id="UP001610063">
    <property type="component" value="Unassembled WGS sequence"/>
</dbReference>
<evidence type="ECO:0000313" key="4">
    <source>
        <dbReference type="Proteomes" id="UP001610063"/>
    </source>
</evidence>
<feature type="domain" description="DUF3347" evidence="2">
    <location>
        <begin position="40"/>
        <end position="116"/>
    </location>
</feature>
<accession>A0ABW7N9Z4</accession>
<evidence type="ECO:0000259" key="2">
    <source>
        <dbReference type="Pfam" id="PF11827"/>
    </source>
</evidence>
<keyword evidence="4" id="KW-1185">Reference proteome</keyword>
<dbReference type="InterPro" id="IPR021782">
    <property type="entry name" value="DUF3347"/>
</dbReference>
<feature type="signal peptide" evidence="1">
    <location>
        <begin position="1"/>
        <end position="18"/>
    </location>
</feature>
<evidence type="ECO:0000313" key="3">
    <source>
        <dbReference type="EMBL" id="MFH6984452.1"/>
    </source>
</evidence>
<name>A0ABW7N9Z4_9BACT</name>
<gene>
    <name evidence="3" type="ORF">ACHKAR_13445</name>
</gene>
<organism evidence="3 4">
    <name type="scientific">Marinoscillum luteum</name>
    <dbReference type="NCBI Taxonomy" id="861051"/>
    <lineage>
        <taxon>Bacteria</taxon>
        <taxon>Pseudomonadati</taxon>
        <taxon>Bacteroidota</taxon>
        <taxon>Cytophagia</taxon>
        <taxon>Cytophagales</taxon>
        <taxon>Reichenbachiellaceae</taxon>
        <taxon>Marinoscillum</taxon>
    </lineage>
</organism>